<keyword evidence="2" id="KW-0805">Transcription regulation</keyword>
<dbReference type="PANTHER" id="PTHR30537">
    <property type="entry name" value="HTH-TYPE TRANSCRIPTIONAL REGULATOR"/>
    <property type="match status" value="1"/>
</dbReference>
<dbReference type="FunFam" id="1.10.10.10:FF:000001">
    <property type="entry name" value="LysR family transcriptional regulator"/>
    <property type="match status" value="1"/>
</dbReference>
<dbReference type="Gene3D" id="1.10.10.10">
    <property type="entry name" value="Winged helix-like DNA-binding domain superfamily/Winged helix DNA-binding domain"/>
    <property type="match status" value="1"/>
</dbReference>
<dbReference type="RefSeq" id="WP_005376440.1">
    <property type="nucleotide sequence ID" value="NZ_AP023186.1"/>
</dbReference>
<dbReference type="eggNOG" id="COG0583">
    <property type="taxonomic scope" value="Bacteria"/>
</dbReference>
<evidence type="ECO:0000259" key="5">
    <source>
        <dbReference type="PROSITE" id="PS50931"/>
    </source>
</evidence>
<dbReference type="Pfam" id="PF03466">
    <property type="entry name" value="LysR_substrate"/>
    <property type="match status" value="1"/>
</dbReference>
<evidence type="ECO:0000256" key="2">
    <source>
        <dbReference type="ARBA" id="ARBA00023015"/>
    </source>
</evidence>
<keyword evidence="8" id="KW-1185">Reference proteome</keyword>
<comment type="similarity">
    <text evidence="1">Belongs to the LysR transcriptional regulatory family.</text>
</comment>
<dbReference type="SUPFAM" id="SSF53850">
    <property type="entry name" value="Periplasmic binding protein-like II"/>
    <property type="match status" value="1"/>
</dbReference>
<dbReference type="PANTHER" id="PTHR30537:SF5">
    <property type="entry name" value="HTH-TYPE TRANSCRIPTIONAL ACTIVATOR TTDR-RELATED"/>
    <property type="match status" value="1"/>
</dbReference>
<dbReference type="InterPro" id="IPR036388">
    <property type="entry name" value="WH-like_DNA-bd_sf"/>
</dbReference>
<dbReference type="GO" id="GO:0043565">
    <property type="term" value="F:sequence-specific DNA binding"/>
    <property type="evidence" value="ECO:0007669"/>
    <property type="project" value="TreeGrafter"/>
</dbReference>
<dbReference type="CDD" id="cd08422">
    <property type="entry name" value="PBP2_CrgA_like"/>
    <property type="match status" value="1"/>
</dbReference>
<evidence type="ECO:0000313" key="6">
    <source>
        <dbReference type="EMBL" id="EGQ9135221.1"/>
    </source>
</evidence>
<dbReference type="InterPro" id="IPR000847">
    <property type="entry name" value="LysR_HTH_N"/>
</dbReference>
<dbReference type="InterPro" id="IPR036390">
    <property type="entry name" value="WH_DNA-bd_sf"/>
</dbReference>
<dbReference type="PROSITE" id="PS50931">
    <property type="entry name" value="HTH_LYSR"/>
    <property type="match status" value="1"/>
</dbReference>
<gene>
    <name evidence="7" type="ORF">AL553_016745</name>
    <name evidence="6" type="ORF">GHY86_08605</name>
</gene>
<evidence type="ECO:0000256" key="3">
    <source>
        <dbReference type="ARBA" id="ARBA00023125"/>
    </source>
</evidence>
<evidence type="ECO:0000313" key="8">
    <source>
        <dbReference type="Proteomes" id="UP000054316"/>
    </source>
</evidence>
<dbReference type="Gene3D" id="3.40.190.290">
    <property type="match status" value="1"/>
</dbReference>
<keyword evidence="4" id="KW-0804">Transcription</keyword>
<proteinExistence type="inferred from homology"/>
<dbReference type="GO" id="GO:0003700">
    <property type="term" value="F:DNA-binding transcription factor activity"/>
    <property type="evidence" value="ECO:0007669"/>
    <property type="project" value="InterPro"/>
</dbReference>
<accession>A0A0P7E6L7</accession>
<dbReference type="GO" id="GO:0006351">
    <property type="term" value="P:DNA-templated transcription"/>
    <property type="evidence" value="ECO:0007669"/>
    <property type="project" value="TreeGrafter"/>
</dbReference>
<dbReference type="SUPFAM" id="SSF46785">
    <property type="entry name" value="Winged helix' DNA-binding domain"/>
    <property type="match status" value="1"/>
</dbReference>
<dbReference type="Proteomes" id="UP000054316">
    <property type="component" value="Unassembled WGS sequence"/>
</dbReference>
<feature type="domain" description="HTH lysR-type" evidence="5">
    <location>
        <begin position="4"/>
        <end position="61"/>
    </location>
</feature>
<name>A0A0P7E6L7_VIBAL</name>
<evidence type="ECO:0000256" key="1">
    <source>
        <dbReference type="ARBA" id="ARBA00009437"/>
    </source>
</evidence>
<dbReference type="OrthoDB" id="9815676at2"/>
<dbReference type="Pfam" id="PF00126">
    <property type="entry name" value="HTH_1"/>
    <property type="match status" value="1"/>
</dbReference>
<dbReference type="InterPro" id="IPR058163">
    <property type="entry name" value="LysR-type_TF_proteobact-type"/>
</dbReference>
<dbReference type="EMBL" id="LOSN02000002">
    <property type="protein sequence ID" value="PNP19327.1"/>
    <property type="molecule type" value="Genomic_DNA"/>
</dbReference>
<protein>
    <submittedName>
        <fullName evidence="6">LysR family transcriptional regulator</fullName>
    </submittedName>
</protein>
<dbReference type="EMBL" id="AAXMUW010000013">
    <property type="protein sequence ID" value="EGQ9135221.1"/>
    <property type="molecule type" value="Genomic_DNA"/>
</dbReference>
<dbReference type="AlphaFoldDB" id="A0A0P7E6L7"/>
<organism evidence="6 9">
    <name type="scientific">Vibrio alginolyticus</name>
    <dbReference type="NCBI Taxonomy" id="663"/>
    <lineage>
        <taxon>Bacteria</taxon>
        <taxon>Pseudomonadati</taxon>
        <taxon>Pseudomonadota</taxon>
        <taxon>Gammaproteobacteria</taxon>
        <taxon>Vibrionales</taxon>
        <taxon>Vibrionaceae</taxon>
        <taxon>Vibrio</taxon>
    </lineage>
</organism>
<dbReference type="Proteomes" id="UP000714625">
    <property type="component" value="Unassembled WGS sequence"/>
</dbReference>
<sequence>MERHSLDDLLLFVSVARYQSLTQASERLNVPLATLSRKLKRLETNLNCRLFNRSAHHFALTTDGEKYYQLCEPLLLSLNNVTSRIATERQSLSGTIKISAPINMTQMWLKRCVYEFAEQHPKICIDLDVQNEKINLVSNRVDVSFRLGDLIEQDWIAQKLWSIPFALCASRSYLEQHQPITHPEQLVHHRLITVNNDSQWKLVNQITNETFDHPLKFQFTSNDVLLVRDAVIHGLGIAWIPTYYFHELNHDQHNLLPLLPEWQCSGKEVFIMYRDRDKRPARVDAFIEHVLNWKNRIQMFA</sequence>
<keyword evidence="3" id="KW-0238">DNA-binding</keyword>
<reference evidence="6" key="2">
    <citation type="submission" date="2019-11" db="EMBL/GenBank/DDBJ databases">
        <authorList>
            <consortium name="PulseNet: The National Subtyping Network for Foodborne Disease Surveillance"/>
            <person name="Tarr C.L."/>
            <person name="Trees E."/>
            <person name="Katz L.S."/>
            <person name="Carleton-Romer H.A."/>
            <person name="Stroika S."/>
            <person name="Kucerova Z."/>
            <person name="Roache K.F."/>
            <person name="Sabol A.L."/>
            <person name="Besser J."/>
            <person name="Gerner-Smidt P."/>
        </authorList>
    </citation>
    <scope>NUCLEOTIDE SEQUENCE</scope>
    <source>
        <strain evidence="6">PNUSAV001129</strain>
    </source>
</reference>
<evidence type="ECO:0000256" key="4">
    <source>
        <dbReference type="ARBA" id="ARBA00023163"/>
    </source>
</evidence>
<reference evidence="7 8" key="1">
    <citation type="submission" date="2017-12" db="EMBL/GenBank/DDBJ databases">
        <title>FDA dAtabase for Regulatory Grade micrObial Sequences (FDA-ARGOS): Supporting development and validation of Infectious Disease Dx tests.</title>
        <authorList>
            <person name="Hoffmann M."/>
            <person name="Allard M."/>
            <person name="Evans P."/>
            <person name="Brown E."/>
            <person name="Tallon L.J."/>
            <person name="Sadzewicz L."/>
            <person name="Sengamalay N."/>
            <person name="Ott S."/>
            <person name="Godinez A."/>
            <person name="Nagaraj S."/>
            <person name="Vavikolanu K."/>
            <person name="Aluvathingal J."/>
            <person name="Nadendla S."/>
            <person name="Hobson J."/>
            <person name="Sichtig H."/>
        </authorList>
    </citation>
    <scope>NUCLEOTIDE SEQUENCE [LARGE SCALE GENOMIC DNA]</scope>
    <source>
        <strain evidence="8">ATCC 17749</strain>
        <strain evidence="7">FDAARGOS_97</strain>
    </source>
</reference>
<evidence type="ECO:0000313" key="9">
    <source>
        <dbReference type="Proteomes" id="UP000714625"/>
    </source>
</evidence>
<dbReference type="InterPro" id="IPR005119">
    <property type="entry name" value="LysR_subst-bd"/>
</dbReference>
<evidence type="ECO:0000313" key="7">
    <source>
        <dbReference type="EMBL" id="PNP19327.1"/>
    </source>
</evidence>
<comment type="caution">
    <text evidence="6">The sequence shown here is derived from an EMBL/GenBank/DDBJ whole genome shotgun (WGS) entry which is preliminary data.</text>
</comment>